<accession>A0A0B3W0Z1</accession>
<dbReference type="AlphaFoldDB" id="A0A0B3W0Z1"/>
<evidence type="ECO:0000313" key="1">
    <source>
        <dbReference type="EMBL" id="KHS58683.1"/>
    </source>
</evidence>
<protein>
    <submittedName>
        <fullName evidence="1">Uncharacterized protein</fullName>
    </submittedName>
</protein>
<sequence>MTGHAPEKSFTAIPGTEFVADTLKGTVGAFKDSLGLKKTVSTKCMACKAPITGKKGEAVRCKYCDTQQTL</sequence>
<organism evidence="1 2">
    <name type="scientific">Terrisporobacter othiniensis</name>
    <dbReference type="NCBI Taxonomy" id="1577792"/>
    <lineage>
        <taxon>Bacteria</taxon>
        <taxon>Bacillati</taxon>
        <taxon>Bacillota</taxon>
        <taxon>Clostridia</taxon>
        <taxon>Peptostreptococcales</taxon>
        <taxon>Peptostreptococcaceae</taxon>
        <taxon>Terrisporobacter</taxon>
    </lineage>
</organism>
<name>A0A0B3W0Z1_9FIRM</name>
<evidence type="ECO:0000313" key="2">
    <source>
        <dbReference type="Proteomes" id="UP000031189"/>
    </source>
</evidence>
<keyword evidence="2" id="KW-1185">Reference proteome</keyword>
<reference evidence="1 2" key="1">
    <citation type="submission" date="2014-12" db="EMBL/GenBank/DDBJ databases">
        <title>Draft genome sequence of Terrisporobacter sp. 08-306576, isolated from the blood culture of a bacteremia patient.</title>
        <authorList>
            <person name="Lund L.C."/>
            <person name="Sydenham T.V."/>
            <person name="Hogh S.V."/>
            <person name="Skov M.N."/>
            <person name="Kemp M."/>
            <person name="Justesen U.S."/>
        </authorList>
    </citation>
    <scope>NUCLEOTIDE SEQUENCE [LARGE SCALE GENOMIC DNA]</scope>
    <source>
        <strain evidence="1 2">08-306576</strain>
    </source>
</reference>
<dbReference type="EMBL" id="JWHR01000018">
    <property type="protein sequence ID" value="KHS58683.1"/>
    <property type="molecule type" value="Genomic_DNA"/>
</dbReference>
<comment type="caution">
    <text evidence="1">The sequence shown here is derived from an EMBL/GenBank/DDBJ whole genome shotgun (WGS) entry which is preliminary data.</text>
</comment>
<gene>
    <name evidence="1" type="ORF">QX51_01375</name>
</gene>
<dbReference type="Proteomes" id="UP000031189">
    <property type="component" value="Unassembled WGS sequence"/>
</dbReference>
<proteinExistence type="predicted"/>